<evidence type="ECO:0000313" key="1">
    <source>
        <dbReference type="EMBL" id="MBA1377464.1"/>
    </source>
</evidence>
<reference evidence="1 2" key="1">
    <citation type="submission" date="2019-06" db="EMBL/GenBank/DDBJ databases">
        <title>Analysis of the biodiversity of Brassica napus bacterial endophytes for the selection of potential efficient biofertilizers for rapeseed crops.</title>
        <authorList>
            <person name="Jimenez-Gomez A."/>
            <person name="Saati-Santamaria Z."/>
            <person name="Menendez E."/>
            <person name="Rivas R."/>
            <person name="Mateos P.F."/>
            <person name="Velazquez E."/>
            <person name="Garcia-Fraile P."/>
        </authorList>
    </citation>
    <scope>NUCLEOTIDE SEQUENCE [LARGE SCALE GENOMIC DNA]</scope>
    <source>
        <strain evidence="1 2">CDVBN10</strain>
    </source>
</reference>
<sequence length="88" mass="9076">MLPKSIVGASLLAKAVGQLASMSDVPPSSRAGSLPQGPAPVFRARVTGSMGMVTNFAQTSVNVPAIAENWTVIKALRHSLRVLTPAHG</sequence>
<dbReference type="Proteomes" id="UP000572407">
    <property type="component" value="Unassembled WGS sequence"/>
</dbReference>
<organism evidence="1 2">
    <name type="scientific">Pseudomonas brassicacearum subsp. neoaurantiaca</name>
    <dbReference type="NCBI Taxonomy" id="494916"/>
    <lineage>
        <taxon>Bacteria</taxon>
        <taxon>Pseudomonadati</taxon>
        <taxon>Pseudomonadota</taxon>
        <taxon>Gammaproteobacteria</taxon>
        <taxon>Pseudomonadales</taxon>
        <taxon>Pseudomonadaceae</taxon>
        <taxon>Pseudomonas</taxon>
    </lineage>
</organism>
<dbReference type="EMBL" id="VDLV01000008">
    <property type="protein sequence ID" value="MBA1377464.1"/>
    <property type="molecule type" value="Genomic_DNA"/>
</dbReference>
<gene>
    <name evidence="1" type="ORF">FHK92_06475</name>
</gene>
<evidence type="ECO:0000313" key="2">
    <source>
        <dbReference type="Proteomes" id="UP000572407"/>
    </source>
</evidence>
<proteinExistence type="predicted"/>
<name>A0A7V8RJ44_9PSED</name>
<dbReference type="AlphaFoldDB" id="A0A7V8RJ44"/>
<accession>A0A7V8RJ44</accession>
<comment type="caution">
    <text evidence="1">The sequence shown here is derived from an EMBL/GenBank/DDBJ whole genome shotgun (WGS) entry which is preliminary data.</text>
</comment>
<protein>
    <submittedName>
        <fullName evidence="1">Uncharacterized protein</fullName>
    </submittedName>
</protein>